<reference evidence="2" key="1">
    <citation type="journal article" date="2014" name="Int. J. Syst. Evol. Microbiol.">
        <title>Complete genome sequence of Corynebacterium casei LMG S-19264T (=DSM 44701T), isolated from a smear-ripened cheese.</title>
        <authorList>
            <consortium name="US DOE Joint Genome Institute (JGI-PGF)"/>
            <person name="Walter F."/>
            <person name="Albersmeier A."/>
            <person name="Kalinowski J."/>
            <person name="Ruckert C."/>
        </authorList>
    </citation>
    <scope>NUCLEOTIDE SEQUENCE</scope>
    <source>
        <strain evidence="2">VKM B-2935</strain>
    </source>
</reference>
<comment type="caution">
    <text evidence="2">The sequence shown here is derived from an EMBL/GenBank/DDBJ whole genome shotgun (WGS) entry which is preliminary data.</text>
</comment>
<dbReference type="EMBL" id="BSFN01000001">
    <property type="protein sequence ID" value="GLK87682.1"/>
    <property type="molecule type" value="Genomic_DNA"/>
</dbReference>
<feature type="compositionally biased region" description="Basic and acidic residues" evidence="1">
    <location>
        <begin position="11"/>
        <end position="38"/>
    </location>
</feature>
<organism evidence="2 3">
    <name type="scientific">Pseudomonas turukhanskensis</name>
    <dbReference type="NCBI Taxonomy" id="1806536"/>
    <lineage>
        <taxon>Bacteria</taxon>
        <taxon>Pseudomonadati</taxon>
        <taxon>Pseudomonadota</taxon>
        <taxon>Gammaproteobacteria</taxon>
        <taxon>Pseudomonadales</taxon>
        <taxon>Pseudomonadaceae</taxon>
        <taxon>Pseudomonas</taxon>
    </lineage>
</organism>
<dbReference type="AlphaFoldDB" id="A0A9W6K2I3"/>
<gene>
    <name evidence="2" type="ORF">GCM10017655_07440</name>
</gene>
<protein>
    <submittedName>
        <fullName evidence="2">Uncharacterized protein</fullName>
    </submittedName>
</protein>
<proteinExistence type="predicted"/>
<keyword evidence="3" id="KW-1185">Reference proteome</keyword>
<dbReference type="RefSeq" id="WP_271193915.1">
    <property type="nucleotide sequence ID" value="NZ_BSFN01000001.1"/>
</dbReference>
<evidence type="ECO:0000256" key="1">
    <source>
        <dbReference type="SAM" id="MobiDB-lite"/>
    </source>
</evidence>
<evidence type="ECO:0000313" key="2">
    <source>
        <dbReference type="EMBL" id="GLK87682.1"/>
    </source>
</evidence>
<accession>A0A9W6K2I3</accession>
<name>A0A9W6K2I3_9PSED</name>
<dbReference type="Proteomes" id="UP001143328">
    <property type="component" value="Unassembled WGS sequence"/>
</dbReference>
<evidence type="ECO:0000313" key="3">
    <source>
        <dbReference type="Proteomes" id="UP001143328"/>
    </source>
</evidence>
<feature type="region of interest" description="Disordered" evidence="1">
    <location>
        <begin position="1"/>
        <end position="56"/>
    </location>
</feature>
<reference evidence="2" key="2">
    <citation type="submission" date="2023-01" db="EMBL/GenBank/DDBJ databases">
        <authorList>
            <person name="Sun Q."/>
            <person name="Evtushenko L."/>
        </authorList>
    </citation>
    <scope>NUCLEOTIDE SEQUENCE</scope>
    <source>
        <strain evidence="2">VKM B-2935</strain>
    </source>
</reference>
<sequence length="56" mass="6393">MAKPNYAFAKQQRDLAKEQKKEEKRLRKLAHEQEHGEQAEGESPADAQATDDKPSE</sequence>